<proteinExistence type="inferred from homology"/>
<dbReference type="EMBL" id="AP019416">
    <property type="protein sequence ID" value="BBI48729.1"/>
    <property type="molecule type" value="Genomic_DNA"/>
</dbReference>
<keyword evidence="9" id="KW-1185">Reference proteome</keyword>
<comment type="similarity">
    <text evidence="7">Belongs to the inorganic phosphate transporter (PiT) (TC 2.A.20) family.</text>
</comment>
<evidence type="ECO:0000313" key="9">
    <source>
        <dbReference type="Proteomes" id="UP000289555"/>
    </source>
</evidence>
<feature type="transmembrane region" description="Helical" evidence="7">
    <location>
        <begin position="321"/>
        <end position="341"/>
    </location>
</feature>
<sequence>MRRSAVAVFEATLADDWDTAAELRENVTRLEHDADTLKTELRLNLPNTLFLPVSRSDLLDLISVQDKIANKVRDITGIMLGRKMRVPDELAEPMRNYIRTSVACVAQARQALEELKDLLESGFGKNVSDVMQKMIRELHTLEHQADDQQITIRRQLFALESQLPPVDVIFLYKIIEWVGELSDRAERVGSRLQILTARYVIFMLIIAQHGEIFIILACLFGFFMAWGVGANDVANAMGTSVGSKAITIKQAILIAVIFEFLGAWLAGGEVTNTIRKGIIDPELLQGDPQLLVYGMLAALLAAGTWLLVASMKGWPVSTTHSIVGAIVGFAVAGLGPATVDWGAVGKIAASWVVSPLLAGTIGFVLFKSVHHLIFEDANPFTAAKRYVPGYVFLVGFIVSMVTLTKGLSHVGLDLTFNQSLLLSILLGLVIMGIGLIMQRRIQFEHNTNDHFGYANVERVFGVLMIFTACAMAFAHGSNDVANAVGPLAAVISVVQTGGEIGGSALVPWWVLVLGGSGIVVGLVTYGHKVIATVGTGITELTPSRGFAATLAAATTVVLASGTGLPISTTHTLVGSHFRRRPCARYGSPQPAGYRHNSGVLADYAARRGRSRHSVLLYVQRHVRLNLGSNAFRHR</sequence>
<dbReference type="NCBIfam" id="TIGR00153">
    <property type="entry name" value="TIGR00153 family protein"/>
    <property type="match status" value="1"/>
</dbReference>
<protein>
    <recommendedName>
        <fullName evidence="7">Phosphate transporter</fullName>
    </recommendedName>
</protein>
<dbReference type="Pfam" id="PF01865">
    <property type="entry name" value="PhoU_div"/>
    <property type="match status" value="1"/>
</dbReference>
<dbReference type="PANTHER" id="PTHR11101">
    <property type="entry name" value="PHOSPHATE TRANSPORTER"/>
    <property type="match status" value="1"/>
</dbReference>
<organism evidence="8 9">
    <name type="scientific">Vreelandella olivaria</name>
    <dbReference type="NCBI Taxonomy" id="390919"/>
    <lineage>
        <taxon>Bacteria</taxon>
        <taxon>Pseudomonadati</taxon>
        <taxon>Pseudomonadota</taxon>
        <taxon>Gammaproteobacteria</taxon>
        <taxon>Oceanospirillales</taxon>
        <taxon>Halomonadaceae</taxon>
        <taxon>Vreelandella</taxon>
    </lineage>
</organism>
<dbReference type="InterPro" id="IPR038078">
    <property type="entry name" value="PhoU-like_sf"/>
</dbReference>
<reference evidence="9" key="1">
    <citation type="journal article" date="2019" name="Microbiol. Resour. Announc.">
        <title>Complete Genome Sequence of Halomonas olivaria, a Moderately Halophilic Bacterium Isolated from Olive Processing Effluents, Obtained by Nanopore Sequencing.</title>
        <authorList>
            <person name="Nagata S."/>
            <person name="Ii K.M."/>
            <person name="Tsukimi T."/>
            <person name="Miura M.C."/>
            <person name="Galipon J."/>
            <person name="Arakawa K."/>
        </authorList>
    </citation>
    <scope>NUCLEOTIDE SEQUENCE [LARGE SCALE GENOMIC DNA]</scope>
    <source>
        <strain evidence="9">TYRC17</strain>
    </source>
</reference>
<keyword evidence="3 7" id="KW-0813">Transport</keyword>
<comment type="similarity">
    <text evidence="2">Belongs to the UPF0111 family.</text>
</comment>
<feature type="transmembrane region" description="Helical" evidence="7">
    <location>
        <begin position="419"/>
        <end position="437"/>
    </location>
</feature>
<evidence type="ECO:0000256" key="2">
    <source>
        <dbReference type="ARBA" id="ARBA00008591"/>
    </source>
</evidence>
<feature type="transmembrane region" description="Helical" evidence="7">
    <location>
        <begin position="290"/>
        <end position="309"/>
    </location>
</feature>
<dbReference type="Pfam" id="PF01384">
    <property type="entry name" value="PHO4"/>
    <property type="match status" value="1"/>
</dbReference>
<evidence type="ECO:0000256" key="7">
    <source>
        <dbReference type="RuleBase" id="RU363058"/>
    </source>
</evidence>
<feature type="transmembrane region" description="Helical" evidence="7">
    <location>
        <begin position="347"/>
        <end position="366"/>
    </location>
</feature>
<accession>A0ABM8HN45</accession>
<evidence type="ECO:0000256" key="1">
    <source>
        <dbReference type="ARBA" id="ARBA00004141"/>
    </source>
</evidence>
<keyword evidence="7" id="KW-0592">Phosphate transport</keyword>
<evidence type="ECO:0000313" key="8">
    <source>
        <dbReference type="EMBL" id="BBI48729.1"/>
    </source>
</evidence>
<feature type="transmembrane region" description="Helical" evidence="7">
    <location>
        <begin position="506"/>
        <end position="525"/>
    </location>
</feature>
<keyword evidence="4 7" id="KW-0812">Transmembrane</keyword>
<gene>
    <name evidence="8" type="ORF">HORIV_11500</name>
</gene>
<evidence type="ECO:0000256" key="4">
    <source>
        <dbReference type="ARBA" id="ARBA00022692"/>
    </source>
</evidence>
<dbReference type="SUPFAM" id="SSF109755">
    <property type="entry name" value="PhoU-like"/>
    <property type="match status" value="1"/>
</dbReference>
<feature type="transmembrane region" description="Helical" evidence="7">
    <location>
        <begin position="251"/>
        <end position="270"/>
    </location>
</feature>
<name>A0ABM8HN45_9GAMM</name>
<keyword evidence="5 7" id="KW-1133">Transmembrane helix</keyword>
<dbReference type="Gene3D" id="1.20.58.220">
    <property type="entry name" value="Phosphate transport system protein phou homolog 2, domain 2"/>
    <property type="match status" value="1"/>
</dbReference>
<evidence type="ECO:0000256" key="5">
    <source>
        <dbReference type="ARBA" id="ARBA00022989"/>
    </source>
</evidence>
<feature type="transmembrane region" description="Helical" evidence="7">
    <location>
        <begin position="458"/>
        <end position="476"/>
    </location>
</feature>
<dbReference type="Proteomes" id="UP000289555">
    <property type="component" value="Chromosome"/>
</dbReference>
<evidence type="ECO:0000256" key="3">
    <source>
        <dbReference type="ARBA" id="ARBA00022448"/>
    </source>
</evidence>
<evidence type="ECO:0000256" key="6">
    <source>
        <dbReference type="ARBA" id="ARBA00023136"/>
    </source>
</evidence>
<feature type="transmembrane region" description="Helical" evidence="7">
    <location>
        <begin position="212"/>
        <end position="230"/>
    </location>
</feature>
<comment type="subcellular location">
    <subcellularLocation>
        <location evidence="1 7">Membrane</location>
        <topology evidence="1 7">Multi-pass membrane protein</topology>
    </subcellularLocation>
</comment>
<dbReference type="InterPro" id="IPR002727">
    <property type="entry name" value="DUF47"/>
</dbReference>
<dbReference type="InterPro" id="IPR001204">
    <property type="entry name" value="Phos_transporter"/>
</dbReference>
<keyword evidence="6 7" id="KW-0472">Membrane</keyword>
<dbReference type="InterPro" id="IPR018445">
    <property type="entry name" value="Put_Phosphate_transp_reg"/>
</dbReference>
<dbReference type="PANTHER" id="PTHR11101:SF80">
    <property type="entry name" value="PHOSPHATE TRANSPORTER"/>
    <property type="match status" value="1"/>
</dbReference>
<feature type="transmembrane region" description="Helical" evidence="7">
    <location>
        <begin position="387"/>
        <end position="407"/>
    </location>
</feature>